<evidence type="ECO:0000256" key="4">
    <source>
        <dbReference type="SAM" id="Phobius"/>
    </source>
</evidence>
<feature type="transmembrane region" description="Helical" evidence="4">
    <location>
        <begin position="459"/>
        <end position="477"/>
    </location>
</feature>
<dbReference type="OMA" id="RNPWHCT"/>
<dbReference type="GO" id="GO:0005886">
    <property type="term" value="C:plasma membrane"/>
    <property type="evidence" value="ECO:0007669"/>
    <property type="project" value="TreeGrafter"/>
</dbReference>
<evidence type="ECO:0000256" key="2">
    <source>
        <dbReference type="ARBA" id="ARBA00022729"/>
    </source>
</evidence>
<dbReference type="STRING" id="7375.A0A0L0BNM4"/>
<dbReference type="Proteomes" id="UP000037069">
    <property type="component" value="Unassembled WGS sequence"/>
</dbReference>
<name>A0A0L0BNM4_LUCCU</name>
<dbReference type="AlphaFoldDB" id="A0A0L0BNM4"/>
<keyword evidence="4" id="KW-1133">Transmembrane helix</keyword>
<reference evidence="5 6" key="1">
    <citation type="journal article" date="2015" name="Nat. Commun.">
        <title>Lucilia cuprina genome unlocks parasitic fly biology to underpin future interventions.</title>
        <authorList>
            <person name="Anstead C.A."/>
            <person name="Korhonen P.K."/>
            <person name="Young N.D."/>
            <person name="Hall R.S."/>
            <person name="Jex A.R."/>
            <person name="Murali S.C."/>
            <person name="Hughes D.S."/>
            <person name="Lee S.F."/>
            <person name="Perry T."/>
            <person name="Stroehlein A.J."/>
            <person name="Ansell B.R."/>
            <person name="Breugelmans B."/>
            <person name="Hofmann A."/>
            <person name="Qu J."/>
            <person name="Dugan S."/>
            <person name="Lee S.L."/>
            <person name="Chao H."/>
            <person name="Dinh H."/>
            <person name="Han Y."/>
            <person name="Doddapaneni H.V."/>
            <person name="Worley K.C."/>
            <person name="Muzny D.M."/>
            <person name="Ioannidis P."/>
            <person name="Waterhouse R.M."/>
            <person name="Zdobnov E.M."/>
            <person name="James P.J."/>
            <person name="Bagnall N.H."/>
            <person name="Kotze A.C."/>
            <person name="Gibbs R.A."/>
            <person name="Richards S."/>
            <person name="Batterham P."/>
            <person name="Gasser R.B."/>
        </authorList>
    </citation>
    <scope>NUCLEOTIDE SEQUENCE [LARGE SCALE GENOMIC DNA]</scope>
    <source>
        <strain evidence="5 6">LS</strain>
        <tissue evidence="5">Full body</tissue>
    </source>
</reference>
<evidence type="ECO:0000313" key="6">
    <source>
        <dbReference type="Proteomes" id="UP000037069"/>
    </source>
</evidence>
<evidence type="ECO:0000256" key="1">
    <source>
        <dbReference type="ARBA" id="ARBA00022614"/>
    </source>
</evidence>
<proteinExistence type="predicted"/>
<dbReference type="SUPFAM" id="SSF52058">
    <property type="entry name" value="L domain-like"/>
    <property type="match status" value="2"/>
</dbReference>
<dbReference type="PANTHER" id="PTHR24369">
    <property type="entry name" value="ANTIGEN BSP, PUTATIVE-RELATED"/>
    <property type="match status" value="1"/>
</dbReference>
<keyword evidence="4" id="KW-0472">Membrane</keyword>
<evidence type="ECO:0000313" key="5">
    <source>
        <dbReference type="EMBL" id="KNC21690.1"/>
    </source>
</evidence>
<dbReference type="PANTHER" id="PTHR24369:SF210">
    <property type="entry name" value="CHAOPTIN-RELATED"/>
    <property type="match status" value="1"/>
</dbReference>
<dbReference type="Gene3D" id="3.80.10.10">
    <property type="entry name" value="Ribonuclease Inhibitor"/>
    <property type="match status" value="2"/>
</dbReference>
<gene>
    <name evidence="5" type="ORF">FF38_09772</name>
</gene>
<keyword evidence="1" id="KW-0433">Leucine-rich repeat</keyword>
<protein>
    <submittedName>
        <fullName evidence="5">Protein singed wings 2</fullName>
    </submittedName>
</protein>
<dbReference type="InterPro" id="IPR032675">
    <property type="entry name" value="LRR_dom_sf"/>
</dbReference>
<keyword evidence="2" id="KW-0732">Signal</keyword>
<organism evidence="5 6">
    <name type="scientific">Lucilia cuprina</name>
    <name type="common">Green bottle fly</name>
    <name type="synonym">Australian sheep blowfly</name>
    <dbReference type="NCBI Taxonomy" id="7375"/>
    <lineage>
        <taxon>Eukaryota</taxon>
        <taxon>Metazoa</taxon>
        <taxon>Ecdysozoa</taxon>
        <taxon>Arthropoda</taxon>
        <taxon>Hexapoda</taxon>
        <taxon>Insecta</taxon>
        <taxon>Pterygota</taxon>
        <taxon>Neoptera</taxon>
        <taxon>Endopterygota</taxon>
        <taxon>Diptera</taxon>
        <taxon>Brachycera</taxon>
        <taxon>Muscomorpha</taxon>
        <taxon>Oestroidea</taxon>
        <taxon>Calliphoridae</taxon>
        <taxon>Luciliinae</taxon>
        <taxon>Lucilia</taxon>
    </lineage>
</organism>
<comment type="caution">
    <text evidence="5">The sequence shown here is derived from an EMBL/GenBank/DDBJ whole genome shotgun (WGS) entry which is preliminary data.</text>
</comment>
<accession>A0A0L0BNM4</accession>
<keyword evidence="6" id="KW-1185">Reference proteome</keyword>
<sequence>MFVSQIPLTIVQRLVCGGWSFRPTFKMFNNNFNFNVFCGVLLLFFVRSCHADYISHYHQHNFSCVDWKKAPEATAGNCTRYTRYGAIRCYGGMNNLLTSNDQKVRKMEEIIFCGWPEQVFNPVIDLQPFPKIKSLTIEYSDMTEIIFDFPEMFYLQTINISWTNLSHIGPRTFKRIHTLRIVDLRWNQLIQLDSPLALPRTFQELYLAGNPWNCTRNFKWLLIPEKAKVVADRDQLYCSDRKYKDRLLLTVVNYKVTLKNACLSHPDIQNCTCIMHHIIPKSYIPLYTVNCSNLGFDRLPTYLPENTTMFFANDNKISDISPLRNNIHYRYVVDVHLENNSVENIDVLEGGYWLEHFRLLNLKNNKLKKIPVYALDNALDDNPNANLLLLSQNPWYCSCKFAMRFKEILNKYNAILRDAWNISCTYKQGDELKTSKILAISREDVCKPKDESKIHALDWVNGLLATLIVFILGKLAYDYYYYKNYGRVPWIVMKLP</sequence>
<dbReference type="InterPro" id="IPR050541">
    <property type="entry name" value="LRR_TM_domain-containing"/>
</dbReference>
<evidence type="ECO:0000256" key="3">
    <source>
        <dbReference type="ARBA" id="ARBA00022737"/>
    </source>
</evidence>
<keyword evidence="4" id="KW-0812">Transmembrane</keyword>
<dbReference type="EMBL" id="JRES01001589">
    <property type="protein sequence ID" value="KNC21690.1"/>
    <property type="molecule type" value="Genomic_DNA"/>
</dbReference>
<dbReference type="OrthoDB" id="6343311at2759"/>
<keyword evidence="3" id="KW-0677">Repeat</keyword>